<keyword evidence="2" id="KW-1185">Reference proteome</keyword>
<accession>A0A836CDY5</accession>
<sequence length="215" mass="23903">MDRLTFMIDLDGKRIPLRLPGTVDLIDLETLTQKALGACNKATSSRRRLAVRDEDGGLTFLHQVFLEDLLVESAVASAARPRQCIRLILDLPPGHEAPPAPSPPARRALPGRGTYDDIIVKLQAAHESVYGRSDWEPAKQAVVALISFFHAQIFMLPDDALMDRYNHMCHAAHEYEGTSGSAEGSHSQRAILDWRKCSVRTYFMSCFVRSTAACR</sequence>
<evidence type="ECO:0000313" key="1">
    <source>
        <dbReference type="EMBL" id="KAG5182217.1"/>
    </source>
</evidence>
<comment type="caution">
    <text evidence="1">The sequence shown here is derived from an EMBL/GenBank/DDBJ whole genome shotgun (WGS) entry which is preliminary data.</text>
</comment>
<reference evidence="1" key="1">
    <citation type="submission" date="2021-02" db="EMBL/GenBank/DDBJ databases">
        <title>First Annotated Genome of the Yellow-green Alga Tribonema minus.</title>
        <authorList>
            <person name="Mahan K.M."/>
        </authorList>
    </citation>
    <scope>NUCLEOTIDE SEQUENCE</scope>
    <source>
        <strain evidence="1">UTEX B ZZ1240</strain>
    </source>
</reference>
<organism evidence="1 2">
    <name type="scientific">Tribonema minus</name>
    <dbReference type="NCBI Taxonomy" id="303371"/>
    <lineage>
        <taxon>Eukaryota</taxon>
        <taxon>Sar</taxon>
        <taxon>Stramenopiles</taxon>
        <taxon>Ochrophyta</taxon>
        <taxon>PX clade</taxon>
        <taxon>Xanthophyceae</taxon>
        <taxon>Tribonematales</taxon>
        <taxon>Tribonemataceae</taxon>
        <taxon>Tribonema</taxon>
    </lineage>
</organism>
<gene>
    <name evidence="1" type="ORF">JKP88DRAFT_319400</name>
</gene>
<proteinExistence type="predicted"/>
<name>A0A836CDY5_9STRA</name>
<dbReference type="AlphaFoldDB" id="A0A836CDY5"/>
<dbReference type="EMBL" id="JAFCMP010000257">
    <property type="protein sequence ID" value="KAG5182217.1"/>
    <property type="molecule type" value="Genomic_DNA"/>
</dbReference>
<protein>
    <submittedName>
        <fullName evidence="1">Uncharacterized protein</fullName>
    </submittedName>
</protein>
<evidence type="ECO:0000313" key="2">
    <source>
        <dbReference type="Proteomes" id="UP000664859"/>
    </source>
</evidence>
<dbReference type="Proteomes" id="UP000664859">
    <property type="component" value="Unassembled WGS sequence"/>
</dbReference>